<dbReference type="EMBL" id="BMID01000001">
    <property type="protein sequence ID" value="GFZ96982.1"/>
    <property type="molecule type" value="Genomic_DNA"/>
</dbReference>
<dbReference type="RefSeq" id="WP_188640846.1">
    <property type="nucleotide sequence ID" value="NZ_BMID01000001.1"/>
</dbReference>
<protein>
    <recommendedName>
        <fullName evidence="3">Tetratricopeptide repeat protein</fullName>
    </recommendedName>
</protein>
<evidence type="ECO:0008006" key="3">
    <source>
        <dbReference type="Google" id="ProtNLM"/>
    </source>
</evidence>
<dbReference type="Gene3D" id="1.25.40.10">
    <property type="entry name" value="Tetratricopeptide repeat domain"/>
    <property type="match status" value="1"/>
</dbReference>
<reference evidence="2" key="1">
    <citation type="journal article" date="2019" name="Int. J. Syst. Evol. Microbiol.">
        <title>The Global Catalogue of Microorganisms (GCM) 10K type strain sequencing project: providing services to taxonomists for standard genome sequencing and annotation.</title>
        <authorList>
            <consortium name="The Broad Institute Genomics Platform"/>
            <consortium name="The Broad Institute Genome Sequencing Center for Infectious Disease"/>
            <person name="Wu L."/>
            <person name="Ma J."/>
        </authorList>
    </citation>
    <scope>NUCLEOTIDE SEQUENCE [LARGE SCALE GENOMIC DNA]</scope>
    <source>
        <strain evidence="2">CGMCC 1.15297</strain>
    </source>
</reference>
<organism evidence="1 2">
    <name type="scientific">Blastomonas marina</name>
    <dbReference type="NCBI Taxonomy" id="1867408"/>
    <lineage>
        <taxon>Bacteria</taxon>
        <taxon>Pseudomonadati</taxon>
        <taxon>Pseudomonadota</taxon>
        <taxon>Alphaproteobacteria</taxon>
        <taxon>Sphingomonadales</taxon>
        <taxon>Sphingomonadaceae</taxon>
        <taxon>Blastomonas</taxon>
    </lineage>
</organism>
<gene>
    <name evidence="1" type="ORF">GCM10010923_01060</name>
</gene>
<evidence type="ECO:0000313" key="2">
    <source>
        <dbReference type="Proteomes" id="UP000603317"/>
    </source>
</evidence>
<accession>A0ABQ1F2Y6</accession>
<dbReference type="SUPFAM" id="SSF48452">
    <property type="entry name" value="TPR-like"/>
    <property type="match status" value="1"/>
</dbReference>
<proteinExistence type="predicted"/>
<evidence type="ECO:0000313" key="1">
    <source>
        <dbReference type="EMBL" id="GFZ96982.1"/>
    </source>
</evidence>
<name>A0ABQ1F2Y6_9SPHN</name>
<keyword evidence="2" id="KW-1185">Reference proteome</keyword>
<dbReference type="InterPro" id="IPR011990">
    <property type="entry name" value="TPR-like_helical_dom_sf"/>
</dbReference>
<dbReference type="Proteomes" id="UP000603317">
    <property type="component" value="Unassembled WGS sequence"/>
</dbReference>
<sequence>MIATAFLATALQSASLPIAQDPRLAECLAQARRDPTTAIANGGSWLGETSGSGSAAPQTCLGIAYTSLLRWQAASDAFLAARDATPETDRAGRARLGAMAGNALLAVPDPLEALPTLRMARDDARAAGETELAGETAVDLARAFVALEQVEDAEAALADARADAPQFALGWLLSATLARRTGDLASAQGFIETAIGLAPEDLEAGLEAGVIAALDGREDAARASFESVVALAPDSKQADRARAYLAQLAE</sequence>
<comment type="caution">
    <text evidence="1">The sequence shown here is derived from an EMBL/GenBank/DDBJ whole genome shotgun (WGS) entry which is preliminary data.</text>
</comment>